<dbReference type="InterPro" id="IPR036590">
    <property type="entry name" value="SRAP-like"/>
</dbReference>
<dbReference type="GO" id="GO:0106300">
    <property type="term" value="P:protein-DNA covalent cross-linking repair"/>
    <property type="evidence" value="ECO:0007669"/>
    <property type="project" value="InterPro"/>
</dbReference>
<accession>A0A1I6LBF1</accession>
<evidence type="ECO:0000256" key="2">
    <source>
        <dbReference type="ARBA" id="ARBA00022670"/>
    </source>
</evidence>
<keyword evidence="4 8" id="KW-0378">Hydrolase</keyword>
<keyword evidence="6" id="KW-0238">DNA-binding</keyword>
<keyword evidence="3" id="KW-0227">DNA damage</keyword>
<dbReference type="GO" id="GO:0008233">
    <property type="term" value="F:peptidase activity"/>
    <property type="evidence" value="ECO:0007669"/>
    <property type="project" value="UniProtKB-KW"/>
</dbReference>
<dbReference type="EC" id="3.4.-.-" evidence="8"/>
<dbReference type="STRING" id="1166337.SAMN05192580_2521"/>
<sequence length="193" mass="21781">MCNEARRQVALGDIRTDWGQTRIPLVFPEGLPNLAATDSVRITDQTPIIRAAPDGAELAVRRWSWPGPSGKPVYNYRSERRDLRHGRCLIPVDGFYEFTDPADPAKKRKDKWLFTWPPHRWFCIAGLWRRDDAVGEAFTMLTTEPGPDIAPYHGRQVVLLGPEQWGSWLDDTIPSQRLIAPLPAGTLAVEQVG</sequence>
<dbReference type="GO" id="GO:0016829">
    <property type="term" value="F:lyase activity"/>
    <property type="evidence" value="ECO:0007669"/>
    <property type="project" value="UniProtKB-KW"/>
</dbReference>
<keyword evidence="10" id="KW-1185">Reference proteome</keyword>
<dbReference type="RefSeq" id="WP_093315027.1">
    <property type="nucleotide sequence ID" value="NZ_FOZG01000002.1"/>
</dbReference>
<evidence type="ECO:0000256" key="4">
    <source>
        <dbReference type="ARBA" id="ARBA00022801"/>
    </source>
</evidence>
<name>A0A1I6LBF1_9SPHN</name>
<reference evidence="9 10" key="1">
    <citation type="submission" date="2016-10" db="EMBL/GenBank/DDBJ databases">
        <authorList>
            <person name="de Groot N.N."/>
        </authorList>
    </citation>
    <scope>NUCLEOTIDE SEQUENCE [LARGE SCALE GENOMIC DNA]</scope>
    <source>
        <strain evidence="9 10">S5-249</strain>
    </source>
</reference>
<dbReference type="PANTHER" id="PTHR13604">
    <property type="entry name" value="DC12-RELATED"/>
    <property type="match status" value="1"/>
</dbReference>
<dbReference type="EMBL" id="FOZG01000002">
    <property type="protein sequence ID" value="SFS00578.1"/>
    <property type="molecule type" value="Genomic_DNA"/>
</dbReference>
<dbReference type="GO" id="GO:0006508">
    <property type="term" value="P:proteolysis"/>
    <property type="evidence" value="ECO:0007669"/>
    <property type="project" value="UniProtKB-KW"/>
</dbReference>
<comment type="similarity">
    <text evidence="1 8">Belongs to the SOS response-associated peptidase family.</text>
</comment>
<keyword evidence="2 8" id="KW-0645">Protease</keyword>
<dbReference type="GO" id="GO:0003697">
    <property type="term" value="F:single-stranded DNA binding"/>
    <property type="evidence" value="ECO:0007669"/>
    <property type="project" value="InterPro"/>
</dbReference>
<evidence type="ECO:0000256" key="8">
    <source>
        <dbReference type="RuleBase" id="RU364100"/>
    </source>
</evidence>
<dbReference type="PANTHER" id="PTHR13604:SF0">
    <property type="entry name" value="ABASIC SITE PROCESSING PROTEIN HMCES"/>
    <property type="match status" value="1"/>
</dbReference>
<organism evidence="9 10">
    <name type="scientific">Sphingomonas jatrophae</name>
    <dbReference type="NCBI Taxonomy" id="1166337"/>
    <lineage>
        <taxon>Bacteria</taxon>
        <taxon>Pseudomonadati</taxon>
        <taxon>Pseudomonadota</taxon>
        <taxon>Alphaproteobacteria</taxon>
        <taxon>Sphingomonadales</taxon>
        <taxon>Sphingomonadaceae</taxon>
        <taxon>Sphingomonas</taxon>
    </lineage>
</organism>
<dbReference type="Pfam" id="PF02586">
    <property type="entry name" value="SRAP"/>
    <property type="match status" value="1"/>
</dbReference>
<keyword evidence="7" id="KW-0456">Lyase</keyword>
<protein>
    <recommendedName>
        <fullName evidence="8">Abasic site processing protein</fullName>
        <ecNumber evidence="8">3.4.-.-</ecNumber>
    </recommendedName>
</protein>
<proteinExistence type="inferred from homology"/>
<gene>
    <name evidence="9" type="ORF">SAMN05192580_2521</name>
</gene>
<dbReference type="SUPFAM" id="SSF143081">
    <property type="entry name" value="BB1717-like"/>
    <property type="match status" value="1"/>
</dbReference>
<evidence type="ECO:0000256" key="7">
    <source>
        <dbReference type="ARBA" id="ARBA00023239"/>
    </source>
</evidence>
<evidence type="ECO:0000313" key="9">
    <source>
        <dbReference type="EMBL" id="SFS00578.1"/>
    </source>
</evidence>
<dbReference type="InterPro" id="IPR003738">
    <property type="entry name" value="SRAP"/>
</dbReference>
<dbReference type="OrthoDB" id="9782620at2"/>
<dbReference type="Proteomes" id="UP000198824">
    <property type="component" value="Unassembled WGS sequence"/>
</dbReference>
<evidence type="ECO:0000256" key="1">
    <source>
        <dbReference type="ARBA" id="ARBA00008136"/>
    </source>
</evidence>
<dbReference type="Gene3D" id="3.90.1680.10">
    <property type="entry name" value="SOS response associated peptidase-like"/>
    <property type="match status" value="1"/>
</dbReference>
<evidence type="ECO:0000256" key="6">
    <source>
        <dbReference type="ARBA" id="ARBA00023125"/>
    </source>
</evidence>
<evidence type="ECO:0000313" key="10">
    <source>
        <dbReference type="Proteomes" id="UP000198824"/>
    </source>
</evidence>
<keyword evidence="5" id="KW-0190">Covalent protein-DNA linkage</keyword>
<dbReference type="AlphaFoldDB" id="A0A1I6LBF1"/>
<evidence type="ECO:0000256" key="5">
    <source>
        <dbReference type="ARBA" id="ARBA00023124"/>
    </source>
</evidence>
<evidence type="ECO:0000256" key="3">
    <source>
        <dbReference type="ARBA" id="ARBA00022763"/>
    </source>
</evidence>